<proteinExistence type="predicted"/>
<dbReference type="Proteomes" id="UP001302072">
    <property type="component" value="Chromosome"/>
</dbReference>
<dbReference type="EMBL" id="CP115541">
    <property type="protein sequence ID" value="WNH52323.1"/>
    <property type="molecule type" value="Genomic_DNA"/>
</dbReference>
<evidence type="ECO:0000313" key="2">
    <source>
        <dbReference type="Proteomes" id="UP001302072"/>
    </source>
</evidence>
<dbReference type="RefSeq" id="WP_311191526.1">
    <property type="nucleotide sequence ID" value="NZ_CP115541.1"/>
</dbReference>
<reference evidence="1 2" key="1">
    <citation type="submission" date="2022-12" db="EMBL/GenBank/DDBJ databases">
        <title>Two new species, Stenotrophomonas aracearum and Stenotrophomonas oahuensis, isolated from Anthurium (Araceae family) in Hawaii.</title>
        <authorList>
            <person name="Chunag S.C."/>
            <person name="Dobhal S."/>
            <person name="Alvarez A."/>
            <person name="Arif M."/>
        </authorList>
    </citation>
    <scope>NUCLEOTIDE SEQUENCE [LARGE SCALE GENOMIC DNA]</scope>
    <source>
        <strain evidence="1 2">A5586</strain>
    </source>
</reference>
<protein>
    <recommendedName>
        <fullName evidence="3">Toxin SymE-like domain-containing protein</fullName>
    </recommendedName>
</protein>
<evidence type="ECO:0000313" key="1">
    <source>
        <dbReference type="EMBL" id="WNH52323.1"/>
    </source>
</evidence>
<accession>A0ABY9YNM7</accession>
<keyword evidence="2" id="KW-1185">Reference proteome</keyword>
<gene>
    <name evidence="1" type="ORF">PDM29_18645</name>
</gene>
<organism evidence="1 2">
    <name type="scientific">Stenotrophomonas oahuensis</name>
    <dbReference type="NCBI Taxonomy" id="3003271"/>
    <lineage>
        <taxon>Bacteria</taxon>
        <taxon>Pseudomonadati</taxon>
        <taxon>Pseudomonadota</taxon>
        <taxon>Gammaproteobacteria</taxon>
        <taxon>Lysobacterales</taxon>
        <taxon>Lysobacteraceae</taxon>
        <taxon>Stenotrophomonas</taxon>
    </lineage>
</organism>
<evidence type="ECO:0008006" key="3">
    <source>
        <dbReference type="Google" id="ProtNLM"/>
    </source>
</evidence>
<name>A0ABY9YNM7_9GAMM</name>
<sequence length="108" mass="11764">MRNTDFDNDDTTPKAERCKCCNSVLRPPHLPHKPAPFLLLHGAWMTHVGIAVGSRVRVEGGPGQIKVTLVGPPRRVRSVIPEGPTGEVRHVHYVDVHADPIPPMPSAA</sequence>